<dbReference type="STRING" id="44576.SAMN05421881_103228"/>
<dbReference type="EMBL" id="FNOY01000032">
    <property type="protein sequence ID" value="SDY38058.1"/>
    <property type="molecule type" value="Genomic_DNA"/>
</dbReference>
<dbReference type="OrthoDB" id="8550105at2"/>
<accession>A0A1H3JF66</accession>
<protein>
    <submittedName>
        <fullName evidence="1">Uncharacterized protein</fullName>
    </submittedName>
</protein>
<organism evidence="1 2">
    <name type="scientific">Nitrosomonas halophila</name>
    <dbReference type="NCBI Taxonomy" id="44576"/>
    <lineage>
        <taxon>Bacteria</taxon>
        <taxon>Pseudomonadati</taxon>
        <taxon>Pseudomonadota</taxon>
        <taxon>Betaproteobacteria</taxon>
        <taxon>Nitrosomonadales</taxon>
        <taxon>Nitrosomonadaceae</taxon>
        <taxon>Nitrosomonas</taxon>
    </lineage>
</organism>
<gene>
    <name evidence="1" type="ORF">SAMN05421881_103228</name>
</gene>
<dbReference type="AlphaFoldDB" id="A0A1H3JF66"/>
<name>A0A1H3JF66_9PROT</name>
<reference evidence="1 2" key="1">
    <citation type="submission" date="2016-10" db="EMBL/GenBank/DDBJ databases">
        <authorList>
            <person name="de Groot N.N."/>
        </authorList>
    </citation>
    <scope>NUCLEOTIDE SEQUENCE [LARGE SCALE GENOMIC DNA]</scope>
    <source>
        <strain evidence="1 2">Nm1</strain>
    </source>
</reference>
<dbReference type="RefSeq" id="WP_090414287.1">
    <property type="nucleotide sequence ID" value="NZ_FNOY01000032.1"/>
</dbReference>
<keyword evidence="2" id="KW-1185">Reference proteome</keyword>
<evidence type="ECO:0000313" key="1">
    <source>
        <dbReference type="EMBL" id="SDY38058.1"/>
    </source>
</evidence>
<dbReference type="Proteomes" id="UP000198640">
    <property type="component" value="Unassembled WGS sequence"/>
</dbReference>
<sequence>MNQPDLPQLATVQNLPGLFPHAGLTPSAVRNQIFKSQDRVSAGGAVIPGNGLAEAGAIIRQGRKVLIDVRKYAQWLTGQSQGGRDNG</sequence>
<proteinExistence type="predicted"/>
<evidence type="ECO:0000313" key="2">
    <source>
        <dbReference type="Proteomes" id="UP000198640"/>
    </source>
</evidence>